<organism evidence="1 2">
    <name type="scientific">Stieleria magnilauensis</name>
    <dbReference type="NCBI Taxonomy" id="2527963"/>
    <lineage>
        <taxon>Bacteria</taxon>
        <taxon>Pseudomonadati</taxon>
        <taxon>Planctomycetota</taxon>
        <taxon>Planctomycetia</taxon>
        <taxon>Pirellulales</taxon>
        <taxon>Pirellulaceae</taxon>
        <taxon>Stieleria</taxon>
    </lineage>
</organism>
<dbReference type="RefSeq" id="WP_145206950.1">
    <property type="nucleotide sequence ID" value="NZ_CP036432.1"/>
</dbReference>
<protein>
    <submittedName>
        <fullName evidence="1">Uncharacterized protein</fullName>
    </submittedName>
</protein>
<reference evidence="1 2" key="1">
    <citation type="submission" date="2019-02" db="EMBL/GenBank/DDBJ databases">
        <title>Deep-cultivation of Planctomycetes and their phenomic and genomic characterization uncovers novel biology.</title>
        <authorList>
            <person name="Wiegand S."/>
            <person name="Jogler M."/>
            <person name="Boedeker C."/>
            <person name="Pinto D."/>
            <person name="Vollmers J."/>
            <person name="Rivas-Marin E."/>
            <person name="Kohn T."/>
            <person name="Peeters S.H."/>
            <person name="Heuer A."/>
            <person name="Rast P."/>
            <person name="Oberbeckmann S."/>
            <person name="Bunk B."/>
            <person name="Jeske O."/>
            <person name="Meyerdierks A."/>
            <person name="Storesund J.E."/>
            <person name="Kallscheuer N."/>
            <person name="Luecker S."/>
            <person name="Lage O.M."/>
            <person name="Pohl T."/>
            <person name="Merkel B.J."/>
            <person name="Hornburger P."/>
            <person name="Mueller R.-W."/>
            <person name="Bruemmer F."/>
            <person name="Labrenz M."/>
            <person name="Spormann A.M."/>
            <person name="Op den Camp H."/>
            <person name="Overmann J."/>
            <person name="Amann R."/>
            <person name="Jetten M.S.M."/>
            <person name="Mascher T."/>
            <person name="Medema M.H."/>
            <person name="Devos D.P."/>
            <person name="Kaster A.-K."/>
            <person name="Ovreas L."/>
            <person name="Rohde M."/>
            <person name="Galperin M.Y."/>
            <person name="Jogler C."/>
        </authorList>
    </citation>
    <scope>NUCLEOTIDE SEQUENCE [LARGE SCALE GENOMIC DNA]</scope>
    <source>
        <strain evidence="1 2">TBK1r</strain>
    </source>
</reference>
<evidence type="ECO:0000313" key="1">
    <source>
        <dbReference type="EMBL" id="QDV81092.1"/>
    </source>
</evidence>
<proteinExistence type="predicted"/>
<sequence>MPWPTTRGMRNLIGAEADLVRGAIGMMTDHLVAELRDGEPPWTYAVDWFDQWDGDQRLWLLERVTAALLGAKIIEPSAAMFDATVDAIFHEVNDLVEIEIDHGSADDSERSWRQSVIDALQCQTDRPTTIAADSLDQQAWQTTITQIADAILGIRLYQRAEYFRDADYEKTASFLRDRGLPDDYLTQIPPLRTIDQTQWSIDRIQAYVFD</sequence>
<evidence type="ECO:0000313" key="2">
    <source>
        <dbReference type="Proteomes" id="UP000318081"/>
    </source>
</evidence>
<name>A0ABX5XH62_9BACT</name>
<gene>
    <name evidence="1" type="ORF">TBK1r_00070</name>
</gene>
<dbReference type="EMBL" id="CP036432">
    <property type="protein sequence ID" value="QDV81092.1"/>
    <property type="molecule type" value="Genomic_DNA"/>
</dbReference>
<accession>A0ABX5XH62</accession>
<keyword evidence="2" id="KW-1185">Reference proteome</keyword>
<dbReference type="Proteomes" id="UP000318081">
    <property type="component" value="Chromosome"/>
</dbReference>